<name>A0A699RLH5_TANCI</name>
<proteinExistence type="predicted"/>
<dbReference type="AlphaFoldDB" id="A0A699RLH5"/>
<comment type="caution">
    <text evidence="1">The sequence shown here is derived from an EMBL/GenBank/DDBJ whole genome shotgun (WGS) entry which is preliminary data.</text>
</comment>
<evidence type="ECO:0000313" key="1">
    <source>
        <dbReference type="EMBL" id="GFC86486.1"/>
    </source>
</evidence>
<reference evidence="1" key="1">
    <citation type="journal article" date="2019" name="Sci. Rep.">
        <title>Draft genome of Tanacetum cinerariifolium, the natural source of mosquito coil.</title>
        <authorList>
            <person name="Yamashiro T."/>
            <person name="Shiraishi A."/>
            <person name="Satake H."/>
            <person name="Nakayama K."/>
        </authorList>
    </citation>
    <scope>NUCLEOTIDE SEQUENCE</scope>
</reference>
<sequence>ELQQLEQAAKLSAYSTKPSQHFNSFFYDEDDDDDDEKKTIPLRDIIFQLPSSIVITTSPPVLPTFKDPEDSLIIGSEDLSTILEKKSDKFIKSSVEDLDPIQVSSRIHQGVKVSVICPFVMIILLTMRV</sequence>
<protein>
    <submittedName>
        <fullName evidence="1">Uncharacterized protein</fullName>
    </submittedName>
</protein>
<feature type="non-terminal residue" evidence="1">
    <location>
        <position position="1"/>
    </location>
</feature>
<dbReference type="EMBL" id="BKCJ011105436">
    <property type="protein sequence ID" value="GFC86486.1"/>
    <property type="molecule type" value="Genomic_DNA"/>
</dbReference>
<accession>A0A699RLH5</accession>
<organism evidence="1">
    <name type="scientific">Tanacetum cinerariifolium</name>
    <name type="common">Dalmatian daisy</name>
    <name type="synonym">Chrysanthemum cinerariifolium</name>
    <dbReference type="NCBI Taxonomy" id="118510"/>
    <lineage>
        <taxon>Eukaryota</taxon>
        <taxon>Viridiplantae</taxon>
        <taxon>Streptophyta</taxon>
        <taxon>Embryophyta</taxon>
        <taxon>Tracheophyta</taxon>
        <taxon>Spermatophyta</taxon>
        <taxon>Magnoliopsida</taxon>
        <taxon>eudicotyledons</taxon>
        <taxon>Gunneridae</taxon>
        <taxon>Pentapetalae</taxon>
        <taxon>asterids</taxon>
        <taxon>campanulids</taxon>
        <taxon>Asterales</taxon>
        <taxon>Asteraceae</taxon>
        <taxon>Asteroideae</taxon>
        <taxon>Anthemideae</taxon>
        <taxon>Anthemidinae</taxon>
        <taxon>Tanacetum</taxon>
    </lineage>
</organism>
<gene>
    <name evidence="1" type="ORF">Tci_858456</name>
</gene>